<protein>
    <recommendedName>
        <fullName evidence="4">Methyltransferase type 11 domain-containing protein</fullName>
    </recommendedName>
</protein>
<evidence type="ECO:0000259" key="4">
    <source>
        <dbReference type="Pfam" id="PF08241"/>
    </source>
</evidence>
<dbReference type="InterPro" id="IPR013216">
    <property type="entry name" value="Methyltransf_11"/>
</dbReference>
<evidence type="ECO:0000256" key="2">
    <source>
        <dbReference type="ARBA" id="ARBA00022603"/>
    </source>
</evidence>
<evidence type="ECO:0000256" key="3">
    <source>
        <dbReference type="ARBA" id="ARBA00022679"/>
    </source>
</evidence>
<dbReference type="PANTHER" id="PTHR44942:SF4">
    <property type="entry name" value="METHYLTRANSFERASE TYPE 11 DOMAIN-CONTAINING PROTEIN"/>
    <property type="match status" value="1"/>
</dbReference>
<dbReference type="GO" id="GO:0008757">
    <property type="term" value="F:S-adenosylmethionine-dependent methyltransferase activity"/>
    <property type="evidence" value="ECO:0007669"/>
    <property type="project" value="InterPro"/>
</dbReference>
<dbReference type="InterPro" id="IPR029063">
    <property type="entry name" value="SAM-dependent_MTases_sf"/>
</dbReference>
<dbReference type="SUPFAM" id="SSF53335">
    <property type="entry name" value="S-adenosyl-L-methionine-dependent methyltransferases"/>
    <property type="match status" value="1"/>
</dbReference>
<name>A0AAD9IDX8_PROWI</name>
<evidence type="ECO:0000256" key="1">
    <source>
        <dbReference type="ARBA" id="ARBA00008361"/>
    </source>
</evidence>
<keyword evidence="6" id="KW-1185">Reference proteome</keyword>
<gene>
    <name evidence="5" type="ORF">QBZ16_001719</name>
</gene>
<dbReference type="Gene3D" id="3.40.50.150">
    <property type="entry name" value="Vaccinia Virus protein VP39"/>
    <property type="match status" value="1"/>
</dbReference>
<dbReference type="AlphaFoldDB" id="A0AAD9IDX8"/>
<feature type="domain" description="Methyltransferase type 11" evidence="4">
    <location>
        <begin position="41"/>
        <end position="130"/>
    </location>
</feature>
<evidence type="ECO:0000313" key="5">
    <source>
        <dbReference type="EMBL" id="KAK2075611.1"/>
    </source>
</evidence>
<dbReference type="InterPro" id="IPR051052">
    <property type="entry name" value="Diverse_substrate_MTase"/>
</dbReference>
<proteinExistence type="inferred from homology"/>
<dbReference type="CDD" id="cd02440">
    <property type="entry name" value="AdoMet_MTases"/>
    <property type="match status" value="1"/>
</dbReference>
<sequence>MSNPGLQYDPKSYARYRPTYAANFYDSIYATADIPDYDTALDVGTGTGQVAQVLAERFRRVIGTDISSTQLGEAVRLPNIRYLETPAETLEGVEDDSVDLITVGVAYHWFDHAKFLEACRRVLRPAGALAVWGYSYSELRPGSAASPAADAAAFARANEAFQELHNGTLGPYWESGRKFLDQRYEGVKPGPESFETCSPLTVQTMEKSYSLNDMIGYLSSWSPYHRFLRENPGGQDPLESFKAALADILSIDDADKPDTILNVWPLCGFVATKPVKS</sequence>
<dbReference type="Pfam" id="PF08241">
    <property type="entry name" value="Methyltransf_11"/>
    <property type="match status" value="1"/>
</dbReference>
<comment type="caution">
    <text evidence="5">The sequence shown here is derived from an EMBL/GenBank/DDBJ whole genome shotgun (WGS) entry which is preliminary data.</text>
</comment>
<accession>A0AAD9IDX8</accession>
<evidence type="ECO:0000313" key="6">
    <source>
        <dbReference type="Proteomes" id="UP001255856"/>
    </source>
</evidence>
<keyword evidence="3" id="KW-0808">Transferase</keyword>
<reference evidence="5" key="1">
    <citation type="submission" date="2021-01" db="EMBL/GenBank/DDBJ databases">
        <authorList>
            <person name="Eckstrom K.M.E."/>
        </authorList>
    </citation>
    <scope>NUCLEOTIDE SEQUENCE</scope>
    <source>
        <strain evidence="5">UVCC 0001</strain>
    </source>
</reference>
<comment type="similarity">
    <text evidence="1">Belongs to the methyltransferase superfamily.</text>
</comment>
<dbReference type="EMBL" id="JASFZW010000014">
    <property type="protein sequence ID" value="KAK2075611.1"/>
    <property type="molecule type" value="Genomic_DNA"/>
</dbReference>
<dbReference type="Proteomes" id="UP001255856">
    <property type="component" value="Unassembled WGS sequence"/>
</dbReference>
<organism evidence="5 6">
    <name type="scientific">Prototheca wickerhamii</name>
    <dbReference type="NCBI Taxonomy" id="3111"/>
    <lineage>
        <taxon>Eukaryota</taxon>
        <taxon>Viridiplantae</taxon>
        <taxon>Chlorophyta</taxon>
        <taxon>core chlorophytes</taxon>
        <taxon>Trebouxiophyceae</taxon>
        <taxon>Chlorellales</taxon>
        <taxon>Chlorellaceae</taxon>
        <taxon>Prototheca</taxon>
    </lineage>
</organism>
<dbReference type="GO" id="GO:0032259">
    <property type="term" value="P:methylation"/>
    <property type="evidence" value="ECO:0007669"/>
    <property type="project" value="UniProtKB-KW"/>
</dbReference>
<keyword evidence="2" id="KW-0489">Methyltransferase</keyword>
<dbReference type="PANTHER" id="PTHR44942">
    <property type="entry name" value="METHYLTRANSF_11 DOMAIN-CONTAINING PROTEIN"/>
    <property type="match status" value="1"/>
</dbReference>